<dbReference type="Proteomes" id="UP000267368">
    <property type="component" value="Unassembled WGS sequence"/>
</dbReference>
<protein>
    <recommendedName>
        <fullName evidence="7">Cytosine-specific methyltransferase</fullName>
        <ecNumber evidence="7">2.1.1.37</ecNumber>
    </recommendedName>
</protein>
<dbReference type="Pfam" id="PF00145">
    <property type="entry name" value="DNA_methylase"/>
    <property type="match status" value="1"/>
</dbReference>
<evidence type="ECO:0000256" key="5">
    <source>
        <dbReference type="PROSITE-ProRule" id="PRU01016"/>
    </source>
</evidence>
<sequence>MTKIRVAELFAGVGGFRLALDGYDDEERGWHRPAAGDFQTVWANQWEPPGTETRQFAARCYAERFGEGSIVNEDIERVLDQVEAGERSIPAHDMLVGGFPCQDYSVARPKNQSGGIEGKKGVLWWQIYRFLYLCSPKYVLLENVDRLLKSPASQRGRDFAIMLACLNERGYSVEWRVVNAADYGAPQRRRRVYVYAEKDAPAWNIEERVRETGVMAEAFPINCLVAKANVFAVQGEPYEVSENFGKGLKASPFHGAGAMQNGEVFTAEVTPVYGGPFATLGDVLIPEEQVPEAFFIDDDKLERWGYFKGAKKEERTHASGFTYMYSEGGMAFPDALDKPSRTILTGEGGAGASRFKHVVKTESGRYRRLVPDELDQLQTFPKGWTATGMTDGHRAFCMGNALVVDVVHRIGKAIARRAEEAAGE</sequence>
<keyword evidence="3 5" id="KW-0949">S-adenosyl-L-methionine</keyword>
<dbReference type="AlphaFoldDB" id="A0A3N0AEI4"/>
<keyword evidence="2 5" id="KW-0808">Transferase</keyword>
<dbReference type="RefSeq" id="WP_123198377.1">
    <property type="nucleotide sequence ID" value="NZ_QICB01000004.1"/>
</dbReference>
<dbReference type="GO" id="GO:0032259">
    <property type="term" value="P:methylation"/>
    <property type="evidence" value="ECO:0007669"/>
    <property type="project" value="UniProtKB-KW"/>
</dbReference>
<dbReference type="Gene3D" id="3.40.50.150">
    <property type="entry name" value="Vaccinia Virus protein VP39"/>
    <property type="match status" value="1"/>
</dbReference>
<gene>
    <name evidence="8" type="ORF">DMP07_06265</name>
</gene>
<dbReference type="PROSITE" id="PS00094">
    <property type="entry name" value="C5_MTASE_1"/>
    <property type="match status" value="1"/>
</dbReference>
<evidence type="ECO:0000313" key="9">
    <source>
        <dbReference type="Proteomes" id="UP000267368"/>
    </source>
</evidence>
<evidence type="ECO:0000256" key="2">
    <source>
        <dbReference type="ARBA" id="ARBA00022679"/>
    </source>
</evidence>
<dbReference type="EC" id="2.1.1.37" evidence="7"/>
<dbReference type="EMBL" id="QICB01000004">
    <property type="protein sequence ID" value="RNL19655.1"/>
    <property type="molecule type" value="Genomic_DNA"/>
</dbReference>
<accession>A0A3N0AEI4</accession>
<dbReference type="PANTHER" id="PTHR46098:SF1">
    <property type="entry name" value="TRNA (CYTOSINE(38)-C(5))-METHYLTRANSFERASE"/>
    <property type="match status" value="1"/>
</dbReference>
<dbReference type="PROSITE" id="PS51679">
    <property type="entry name" value="SAM_MT_C5"/>
    <property type="match status" value="1"/>
</dbReference>
<dbReference type="GO" id="GO:0003886">
    <property type="term" value="F:DNA (cytosine-5-)-methyltransferase activity"/>
    <property type="evidence" value="ECO:0007669"/>
    <property type="project" value="UniProtKB-EC"/>
</dbReference>
<comment type="catalytic activity">
    <reaction evidence="7">
        <text>a 2'-deoxycytidine in DNA + S-adenosyl-L-methionine = a 5-methyl-2'-deoxycytidine in DNA + S-adenosyl-L-homocysteine + H(+)</text>
        <dbReference type="Rhea" id="RHEA:13681"/>
        <dbReference type="Rhea" id="RHEA-COMP:11369"/>
        <dbReference type="Rhea" id="RHEA-COMP:11370"/>
        <dbReference type="ChEBI" id="CHEBI:15378"/>
        <dbReference type="ChEBI" id="CHEBI:57856"/>
        <dbReference type="ChEBI" id="CHEBI:59789"/>
        <dbReference type="ChEBI" id="CHEBI:85452"/>
        <dbReference type="ChEBI" id="CHEBI:85454"/>
        <dbReference type="EC" id="2.1.1.37"/>
    </reaction>
</comment>
<evidence type="ECO:0000256" key="7">
    <source>
        <dbReference type="RuleBase" id="RU000417"/>
    </source>
</evidence>
<dbReference type="PRINTS" id="PR00105">
    <property type="entry name" value="C5METTRFRASE"/>
</dbReference>
<dbReference type="InterPro" id="IPR001525">
    <property type="entry name" value="C5_MeTfrase"/>
</dbReference>
<evidence type="ECO:0000256" key="1">
    <source>
        <dbReference type="ARBA" id="ARBA00022603"/>
    </source>
</evidence>
<reference evidence="9" key="1">
    <citation type="submission" date="2018-05" db="EMBL/GenBank/DDBJ databases">
        <title>Genome Sequencing of selected type strains of the family Eggerthellaceae.</title>
        <authorList>
            <person name="Danylec N."/>
            <person name="Stoll D.A."/>
            <person name="Doetsch A."/>
            <person name="Huch M."/>
        </authorList>
    </citation>
    <scope>NUCLEOTIDE SEQUENCE [LARGE SCALE GENOMIC DNA]</scope>
    <source>
        <strain evidence="9">DSM 17537</strain>
    </source>
</reference>
<dbReference type="InterPro" id="IPR029063">
    <property type="entry name" value="SAM-dependent_MTases_sf"/>
</dbReference>
<keyword evidence="1 5" id="KW-0489">Methyltransferase</keyword>
<keyword evidence="4" id="KW-0680">Restriction system</keyword>
<organism evidence="8 9">
    <name type="scientific">Slackia faecicanis</name>
    <dbReference type="NCBI Taxonomy" id="255723"/>
    <lineage>
        <taxon>Bacteria</taxon>
        <taxon>Bacillati</taxon>
        <taxon>Actinomycetota</taxon>
        <taxon>Coriobacteriia</taxon>
        <taxon>Eggerthellales</taxon>
        <taxon>Eggerthellaceae</taxon>
        <taxon>Slackia</taxon>
    </lineage>
</organism>
<dbReference type="InterPro" id="IPR050750">
    <property type="entry name" value="C5-MTase"/>
</dbReference>
<keyword evidence="9" id="KW-1185">Reference proteome</keyword>
<evidence type="ECO:0000256" key="4">
    <source>
        <dbReference type="ARBA" id="ARBA00022747"/>
    </source>
</evidence>
<comment type="similarity">
    <text evidence="5 6">Belongs to the class I-like SAM-binding methyltransferase superfamily. C5-methyltransferase family.</text>
</comment>
<evidence type="ECO:0000256" key="6">
    <source>
        <dbReference type="RuleBase" id="RU000416"/>
    </source>
</evidence>
<dbReference type="InterPro" id="IPR018117">
    <property type="entry name" value="C5_DNA_meth_AS"/>
</dbReference>
<evidence type="ECO:0000256" key="3">
    <source>
        <dbReference type="ARBA" id="ARBA00022691"/>
    </source>
</evidence>
<comment type="caution">
    <text evidence="8">The sequence shown here is derived from an EMBL/GenBank/DDBJ whole genome shotgun (WGS) entry which is preliminary data.</text>
</comment>
<feature type="active site" evidence="5">
    <location>
        <position position="101"/>
    </location>
</feature>
<evidence type="ECO:0000313" key="8">
    <source>
        <dbReference type="EMBL" id="RNL19655.1"/>
    </source>
</evidence>
<proteinExistence type="inferred from homology"/>
<dbReference type="PANTHER" id="PTHR46098">
    <property type="entry name" value="TRNA (CYTOSINE(38)-C(5))-METHYLTRANSFERASE"/>
    <property type="match status" value="1"/>
</dbReference>
<name>A0A3N0AEI4_9ACTN</name>
<dbReference type="SUPFAM" id="SSF53335">
    <property type="entry name" value="S-adenosyl-L-methionine-dependent methyltransferases"/>
    <property type="match status" value="1"/>
</dbReference>
<dbReference type="NCBIfam" id="TIGR00675">
    <property type="entry name" value="dcm"/>
    <property type="match status" value="1"/>
</dbReference>
<dbReference type="GO" id="GO:0009307">
    <property type="term" value="P:DNA restriction-modification system"/>
    <property type="evidence" value="ECO:0007669"/>
    <property type="project" value="UniProtKB-KW"/>
</dbReference>